<evidence type="ECO:0000256" key="4">
    <source>
        <dbReference type="ARBA" id="ARBA00022723"/>
    </source>
</evidence>
<dbReference type="SUPFAM" id="SSF57850">
    <property type="entry name" value="RING/U-box"/>
    <property type="match status" value="1"/>
</dbReference>
<sequence length="378" mass="44183">MKRNPFLFVTSIQSHPFHPFSPSSKPTYKIKYFLHILPSIFLNNLLQPHYHFISSNNMSLTGRPRVIVNGVRRMRTFHYFWCLNCQRTVRIPSTNTIQNYGSFCPYCFHQLRYELDISRPRLLMNDPNNRNIDPPPSTNQLMGSLAFILDPSLRRQDQNNTTPQWGTEHEDDQNQNPQAWITLRFVRPTRPTRPIAPPPPQNMAPQLNDIETPSLDEFFDGVIHNNIRPGPPPASPSAIEALPMVKVTETHLASDPNCPICKDEFEVDVQVRELPCKHFYHSDCILPWLQMHNTCPVCRHELQGVDNHNANYYFFQNEIEQQGFLGFEEFTSSFNWIWNQLASIRPIRAVLDWTRSYFELHARARSRSSAWWRALLIS</sequence>
<dbReference type="CDD" id="cd16667">
    <property type="entry name" value="RING-H2_RNF126-like"/>
    <property type="match status" value="1"/>
</dbReference>
<evidence type="ECO:0000256" key="8">
    <source>
        <dbReference type="PROSITE-ProRule" id="PRU00175"/>
    </source>
</evidence>
<evidence type="ECO:0000313" key="10">
    <source>
        <dbReference type="EMBL" id="RHN71549.1"/>
    </source>
</evidence>
<protein>
    <recommendedName>
        <fullName evidence="2">RING-type E3 ubiquitin transferase</fullName>
        <ecNumber evidence="2">2.3.2.27</ecNumber>
    </recommendedName>
</protein>
<dbReference type="EMBL" id="PSQE01000002">
    <property type="protein sequence ID" value="RHN71549.1"/>
    <property type="molecule type" value="Genomic_DNA"/>
</dbReference>
<comment type="catalytic activity">
    <reaction evidence="1">
        <text>S-ubiquitinyl-[E2 ubiquitin-conjugating enzyme]-L-cysteine + [acceptor protein]-L-lysine = [E2 ubiquitin-conjugating enzyme]-L-cysteine + N(6)-ubiquitinyl-[acceptor protein]-L-lysine.</text>
        <dbReference type="EC" id="2.3.2.27"/>
    </reaction>
</comment>
<dbReference type="FunFam" id="3.30.40.10:FF:000022">
    <property type="entry name" value="E3 ubiquitin-protein ligase RING1-like"/>
    <property type="match status" value="1"/>
</dbReference>
<dbReference type="PROSITE" id="PS50089">
    <property type="entry name" value="ZF_RING_2"/>
    <property type="match status" value="1"/>
</dbReference>
<dbReference type="PANTHER" id="PTHR15710:SF116">
    <property type="entry name" value="RING_U-BOX SUPERFAMILY PROTEIN"/>
    <property type="match status" value="1"/>
</dbReference>
<keyword evidence="5 8" id="KW-0863">Zinc-finger</keyword>
<accession>A0A396J0L1</accession>
<reference evidence="11" key="1">
    <citation type="journal article" date="2018" name="Nat. Plants">
        <title>Whole-genome landscape of Medicago truncatula symbiotic genes.</title>
        <authorList>
            <person name="Pecrix Y."/>
            <person name="Staton S.E."/>
            <person name="Sallet E."/>
            <person name="Lelandais-Briere C."/>
            <person name="Moreau S."/>
            <person name="Carrere S."/>
            <person name="Blein T."/>
            <person name="Jardinaud M.F."/>
            <person name="Latrasse D."/>
            <person name="Zouine M."/>
            <person name="Zahm M."/>
            <person name="Kreplak J."/>
            <person name="Mayjonade B."/>
            <person name="Satge C."/>
            <person name="Perez M."/>
            <person name="Cauet S."/>
            <person name="Marande W."/>
            <person name="Chantry-Darmon C."/>
            <person name="Lopez-Roques C."/>
            <person name="Bouchez O."/>
            <person name="Berard A."/>
            <person name="Debelle F."/>
            <person name="Munos S."/>
            <person name="Bendahmane A."/>
            <person name="Berges H."/>
            <person name="Niebel A."/>
            <person name="Buitink J."/>
            <person name="Frugier F."/>
            <person name="Benhamed M."/>
            <person name="Crespi M."/>
            <person name="Gouzy J."/>
            <person name="Gamas P."/>
        </authorList>
    </citation>
    <scope>NUCLEOTIDE SEQUENCE [LARGE SCALE GENOMIC DNA]</scope>
    <source>
        <strain evidence="11">cv. Jemalong A17</strain>
    </source>
</reference>
<dbReference type="GO" id="GO:0008270">
    <property type="term" value="F:zinc ion binding"/>
    <property type="evidence" value="ECO:0007669"/>
    <property type="project" value="UniProtKB-KW"/>
</dbReference>
<dbReference type="GO" id="GO:0016874">
    <property type="term" value="F:ligase activity"/>
    <property type="evidence" value="ECO:0007669"/>
    <property type="project" value="UniProtKB-KW"/>
</dbReference>
<dbReference type="Proteomes" id="UP000265566">
    <property type="component" value="Chromosome 2"/>
</dbReference>
<dbReference type="Pfam" id="PF13639">
    <property type="entry name" value="zf-RING_2"/>
    <property type="match status" value="1"/>
</dbReference>
<dbReference type="OrthoDB" id="21204at2759"/>
<feature type="domain" description="RING-type" evidence="9">
    <location>
        <begin position="258"/>
        <end position="299"/>
    </location>
</feature>
<evidence type="ECO:0000256" key="6">
    <source>
        <dbReference type="ARBA" id="ARBA00022786"/>
    </source>
</evidence>
<dbReference type="AlphaFoldDB" id="A0A396J0L1"/>
<keyword evidence="6" id="KW-0833">Ubl conjugation pathway</keyword>
<dbReference type="SMART" id="SM00184">
    <property type="entry name" value="RING"/>
    <property type="match status" value="1"/>
</dbReference>
<dbReference type="PANTHER" id="PTHR15710">
    <property type="entry name" value="E3 UBIQUITIN-PROTEIN LIGASE PRAJA"/>
    <property type="match status" value="1"/>
</dbReference>
<keyword evidence="4" id="KW-0479">Metal-binding</keyword>
<dbReference type="EC" id="2.3.2.27" evidence="2"/>
<evidence type="ECO:0000313" key="11">
    <source>
        <dbReference type="Proteomes" id="UP000265566"/>
    </source>
</evidence>
<comment type="caution">
    <text evidence="10">The sequence shown here is derived from an EMBL/GenBank/DDBJ whole genome shotgun (WGS) entry which is preliminary data.</text>
</comment>
<proteinExistence type="predicted"/>
<keyword evidence="3 10" id="KW-0808">Transferase</keyword>
<evidence type="ECO:0000259" key="9">
    <source>
        <dbReference type="PROSITE" id="PS50089"/>
    </source>
</evidence>
<dbReference type="InterPro" id="IPR013083">
    <property type="entry name" value="Znf_RING/FYVE/PHD"/>
</dbReference>
<dbReference type="InterPro" id="IPR001841">
    <property type="entry name" value="Znf_RING"/>
</dbReference>
<evidence type="ECO:0000256" key="3">
    <source>
        <dbReference type="ARBA" id="ARBA00022679"/>
    </source>
</evidence>
<keyword evidence="7" id="KW-0862">Zinc</keyword>
<dbReference type="GO" id="GO:0061630">
    <property type="term" value="F:ubiquitin protein ligase activity"/>
    <property type="evidence" value="ECO:0007669"/>
    <property type="project" value="UniProtKB-EC"/>
</dbReference>
<keyword evidence="10" id="KW-0012">Acyltransferase</keyword>
<keyword evidence="10" id="KW-0436">Ligase</keyword>
<evidence type="ECO:0000256" key="1">
    <source>
        <dbReference type="ARBA" id="ARBA00000900"/>
    </source>
</evidence>
<name>A0A396J0L1_MEDTR</name>
<evidence type="ECO:0000256" key="2">
    <source>
        <dbReference type="ARBA" id="ARBA00012483"/>
    </source>
</evidence>
<dbReference type="Gene3D" id="3.30.40.10">
    <property type="entry name" value="Zinc/RING finger domain, C3HC4 (zinc finger)"/>
    <property type="match status" value="1"/>
</dbReference>
<organism evidence="10 11">
    <name type="scientific">Medicago truncatula</name>
    <name type="common">Barrel medic</name>
    <name type="synonym">Medicago tribuloides</name>
    <dbReference type="NCBI Taxonomy" id="3880"/>
    <lineage>
        <taxon>Eukaryota</taxon>
        <taxon>Viridiplantae</taxon>
        <taxon>Streptophyta</taxon>
        <taxon>Embryophyta</taxon>
        <taxon>Tracheophyta</taxon>
        <taxon>Spermatophyta</taxon>
        <taxon>Magnoliopsida</taxon>
        <taxon>eudicotyledons</taxon>
        <taxon>Gunneridae</taxon>
        <taxon>Pentapetalae</taxon>
        <taxon>rosids</taxon>
        <taxon>fabids</taxon>
        <taxon>Fabales</taxon>
        <taxon>Fabaceae</taxon>
        <taxon>Papilionoideae</taxon>
        <taxon>50 kb inversion clade</taxon>
        <taxon>NPAAA clade</taxon>
        <taxon>Hologalegina</taxon>
        <taxon>IRL clade</taxon>
        <taxon>Trifolieae</taxon>
        <taxon>Medicago</taxon>
    </lineage>
</organism>
<evidence type="ECO:0000256" key="7">
    <source>
        <dbReference type="ARBA" id="ARBA00022833"/>
    </source>
</evidence>
<evidence type="ECO:0000256" key="5">
    <source>
        <dbReference type="ARBA" id="ARBA00022771"/>
    </source>
</evidence>
<gene>
    <name evidence="10" type="ORF">MtrunA17_Chr2g0278071</name>
</gene>
<dbReference type="Gramene" id="rna7161">
    <property type="protein sequence ID" value="RHN71549.1"/>
    <property type="gene ID" value="gene7161"/>
</dbReference>